<proteinExistence type="predicted"/>
<dbReference type="PANTHER" id="PTHR45767">
    <property type="entry name" value="FORKHEAD BOX PROTEIN O"/>
    <property type="match status" value="1"/>
</dbReference>
<keyword evidence="6" id="KW-0539">Nucleus</keyword>
<organism evidence="9 10">
    <name type="scientific">Oikopleura dioica</name>
    <name type="common">Tunicate</name>
    <dbReference type="NCBI Taxonomy" id="34765"/>
    <lineage>
        <taxon>Eukaryota</taxon>
        <taxon>Metazoa</taxon>
        <taxon>Chordata</taxon>
        <taxon>Tunicata</taxon>
        <taxon>Appendicularia</taxon>
        <taxon>Copelata</taxon>
        <taxon>Oikopleuridae</taxon>
        <taxon>Oikopleura</taxon>
    </lineage>
</organism>
<keyword evidence="2" id="KW-0963">Cytoplasm</keyword>
<dbReference type="PROSITE" id="PS00658">
    <property type="entry name" value="FORK_HEAD_2"/>
    <property type="match status" value="1"/>
</dbReference>
<name>A0ABN7SBM9_OIKDI</name>
<evidence type="ECO:0000313" key="9">
    <source>
        <dbReference type="EMBL" id="CAG5096072.1"/>
    </source>
</evidence>
<dbReference type="EMBL" id="OU015569">
    <property type="protein sequence ID" value="CAG5096072.1"/>
    <property type="molecule type" value="Genomic_DNA"/>
</dbReference>
<keyword evidence="4 6" id="KW-0238">DNA-binding</keyword>
<keyword evidence="5" id="KW-0804">Transcription</keyword>
<dbReference type="CDD" id="cd20032">
    <property type="entry name" value="FH_FOXO"/>
    <property type="match status" value="1"/>
</dbReference>
<evidence type="ECO:0000256" key="6">
    <source>
        <dbReference type="PROSITE-ProRule" id="PRU00089"/>
    </source>
</evidence>
<dbReference type="SUPFAM" id="SSF46785">
    <property type="entry name" value="Winged helix' DNA-binding domain"/>
    <property type="match status" value="1"/>
</dbReference>
<dbReference type="Pfam" id="PF00250">
    <property type="entry name" value="Forkhead"/>
    <property type="match status" value="1"/>
</dbReference>
<protein>
    <submittedName>
        <fullName evidence="9">Oidioi.mRNA.OKI2018_I69.XSR.g14464.t2.cds</fullName>
    </submittedName>
</protein>
<evidence type="ECO:0000256" key="7">
    <source>
        <dbReference type="SAM" id="MobiDB-lite"/>
    </source>
</evidence>
<evidence type="ECO:0000256" key="5">
    <source>
        <dbReference type="ARBA" id="ARBA00023163"/>
    </source>
</evidence>
<feature type="region of interest" description="Disordered" evidence="7">
    <location>
        <begin position="443"/>
        <end position="492"/>
    </location>
</feature>
<comment type="subcellular location">
    <subcellularLocation>
        <location evidence="1">Cytoplasm</location>
    </subcellularLocation>
    <subcellularLocation>
        <location evidence="6">Nucleus</location>
    </subcellularLocation>
</comment>
<dbReference type="Proteomes" id="UP001158576">
    <property type="component" value="Chromosome XSR"/>
</dbReference>
<feature type="compositionally biased region" description="Basic residues" evidence="7">
    <location>
        <begin position="377"/>
        <end position="391"/>
    </location>
</feature>
<evidence type="ECO:0000259" key="8">
    <source>
        <dbReference type="PROSITE" id="PS50039"/>
    </source>
</evidence>
<feature type="region of interest" description="Disordered" evidence="7">
    <location>
        <begin position="507"/>
        <end position="527"/>
    </location>
</feature>
<dbReference type="SMART" id="SM00339">
    <property type="entry name" value="FH"/>
    <property type="match status" value="1"/>
</dbReference>
<gene>
    <name evidence="9" type="ORF">OKIOD_LOCUS6022</name>
</gene>
<dbReference type="InterPro" id="IPR036388">
    <property type="entry name" value="WH-like_DNA-bd_sf"/>
</dbReference>
<feature type="region of interest" description="Disordered" evidence="7">
    <location>
        <begin position="362"/>
        <end position="404"/>
    </location>
</feature>
<evidence type="ECO:0000313" key="10">
    <source>
        <dbReference type="Proteomes" id="UP001158576"/>
    </source>
</evidence>
<evidence type="ECO:0000256" key="2">
    <source>
        <dbReference type="ARBA" id="ARBA00022490"/>
    </source>
</evidence>
<feature type="compositionally biased region" description="Basic and acidic residues" evidence="7">
    <location>
        <begin position="169"/>
        <end position="178"/>
    </location>
</feature>
<evidence type="ECO:0000256" key="3">
    <source>
        <dbReference type="ARBA" id="ARBA00023015"/>
    </source>
</evidence>
<feature type="DNA-binding region" description="Fork-head" evidence="6">
    <location>
        <begin position="92"/>
        <end position="171"/>
    </location>
</feature>
<dbReference type="PROSITE" id="PS50039">
    <property type="entry name" value="FORK_HEAD_3"/>
    <property type="match status" value="1"/>
</dbReference>
<dbReference type="PRINTS" id="PR00053">
    <property type="entry name" value="FORKHEAD"/>
</dbReference>
<feature type="region of interest" description="Disordered" evidence="7">
    <location>
        <begin position="148"/>
        <end position="320"/>
    </location>
</feature>
<dbReference type="InterPro" id="IPR001766">
    <property type="entry name" value="Fork_head_dom"/>
</dbReference>
<keyword evidence="3" id="KW-0805">Transcription regulation</keyword>
<dbReference type="Gene3D" id="1.10.10.10">
    <property type="entry name" value="Winged helix-like DNA-binding domain superfamily/Winged helix DNA-binding domain"/>
    <property type="match status" value="1"/>
</dbReference>
<evidence type="ECO:0000256" key="4">
    <source>
        <dbReference type="ARBA" id="ARBA00023125"/>
    </source>
</evidence>
<feature type="domain" description="Fork-head" evidence="8">
    <location>
        <begin position="92"/>
        <end position="171"/>
    </location>
</feature>
<accession>A0ABN7SBM9</accession>
<dbReference type="InterPro" id="IPR036390">
    <property type="entry name" value="WH_DNA-bd_sf"/>
</dbReference>
<sequence>MEIVSSDDQEFQIQEACSTSHLTFKAPSARNPLIRQRSGTFAGFTEIEGNRTAGTPAKQEIKEEELQEKEKIKKLLNERRKFSRQNKWGNCSYKDLIVAAIESSPSKKMTLNEIYEWIVKNIQYFKNDSDTNSSVAWKNSVRHNLSLHPIFQKEPPQTGGSRSIGSYWKIDRSKDRAKGRGRAKTLPMQDLQSARVRRTDKPPTGRKSKSKVTKTGQQRRDSTPYNDSSIKKSSHTAMVDDNPMNELNSEFFKMGHPSTVATSSVRPPIAVPDDGDEQVTIQQSKKSATRKSNQSNENPGKMQEAKPKAELNDENATFPGIDAGQIKDYLSREDENQPLVINCLPQNPPASTFVKQETFCKKASKADESSKKETTKKASKSKKSKKCKKQPSRKEFVKEEDPDFAPPYLPPNYIEFFNNYMYSKALEDSEFWEVKKKRPQTQPTVFKYPNTAPASNIQRPTYQSSIPSTSSSCYSAAQNRRPVQQPSTSQDGVHIFRCPPLPMRLHSQTSVSHQLHHQPPRQHSVAMRPSQQASTSLQIHYEDPSEQQQTTQIEEMETYELQPIENHANISSNDQETHLLTMMEVKTDEHQNSNQQSYMSQQTVSSPMAQHQQSVNTITFPEQPFQCQLQASQQIHLPELQRREHQQHLNFSQPLLQQQNHHHQLMQLAPIQSHQQQINPQTNQTVNKDDPGYWPENITWDELV</sequence>
<dbReference type="InterPro" id="IPR030456">
    <property type="entry name" value="TF_fork_head_CS_2"/>
</dbReference>
<feature type="compositionally biased region" description="Polar residues" evidence="7">
    <location>
        <begin position="279"/>
        <end position="298"/>
    </location>
</feature>
<feature type="compositionally biased region" description="Low complexity" evidence="7">
    <location>
        <begin position="460"/>
        <end position="478"/>
    </location>
</feature>
<feature type="compositionally biased region" description="Basic and acidic residues" evidence="7">
    <location>
        <begin position="362"/>
        <end position="376"/>
    </location>
</feature>
<keyword evidence="10" id="KW-1185">Reference proteome</keyword>
<feature type="compositionally biased region" description="Polar residues" evidence="7">
    <location>
        <begin position="481"/>
        <end position="491"/>
    </location>
</feature>
<evidence type="ECO:0000256" key="1">
    <source>
        <dbReference type="ARBA" id="ARBA00004496"/>
    </source>
</evidence>
<reference evidence="9 10" key="1">
    <citation type="submission" date="2021-04" db="EMBL/GenBank/DDBJ databases">
        <authorList>
            <person name="Bliznina A."/>
        </authorList>
    </citation>
    <scope>NUCLEOTIDE SEQUENCE [LARGE SCALE GENOMIC DNA]</scope>
</reference>